<comment type="caution">
    <text evidence="14">The sequence shown here is derived from an EMBL/GenBank/DDBJ whole genome shotgun (WGS) entry which is preliminary data.</text>
</comment>
<evidence type="ECO:0000256" key="3">
    <source>
        <dbReference type="ARBA" id="ARBA00012513"/>
    </source>
</evidence>
<dbReference type="GO" id="GO:0005737">
    <property type="term" value="C:cytoplasm"/>
    <property type="evidence" value="ECO:0007669"/>
    <property type="project" value="UniProtKB-SubCell"/>
</dbReference>
<keyword evidence="6" id="KW-0723">Serine/threonine-protein kinase</keyword>
<protein>
    <recommendedName>
        <fullName evidence="3">non-specific serine/threonine protein kinase</fullName>
        <ecNumber evidence="3">2.7.11.1</ecNumber>
    </recommendedName>
</protein>
<dbReference type="GO" id="GO:0005524">
    <property type="term" value="F:ATP binding"/>
    <property type="evidence" value="ECO:0007669"/>
    <property type="project" value="UniProtKB-KW"/>
</dbReference>
<keyword evidence="15" id="KW-1185">Reference proteome</keyword>
<dbReference type="GO" id="GO:0000278">
    <property type="term" value="P:mitotic cell cycle"/>
    <property type="evidence" value="ECO:0007669"/>
    <property type="project" value="TreeGrafter"/>
</dbReference>
<dbReference type="EC" id="2.7.11.1" evidence="3"/>
<evidence type="ECO:0000259" key="13">
    <source>
        <dbReference type="PROSITE" id="PS50011"/>
    </source>
</evidence>
<sequence>MGTNGVFDIWSEIASTSTNEQEPKQQPEVAVIYRRRRERSTSNDSHEIRGVFPQKHNRLNLAARKISWNRSLSIRGRTSIAISSPCVRYQPPLRQQKGVKRKPPIPRKKNVIPTNFEKEKAYFQEIDSFELLEESPSPKNFCTWAMGAAQSDYLVLPKLNTRLGKWLVAKNLNFSCGPSSTLTNILKTPMMPLECINSEGPMISEEKTPERVARKLSLDLLPLENSSSVFDKDLEKSNAEAMMVDEGCEEIQKSIERLSLTQRLSFLDDNQQDPFISLLRACKQSAPCTLLDLFSKYCNPGNIEKIGEGTFGEAFRAGESVCKIVPIDGGDKVIGAEQKRSSELLEEVLLSWALNSLKGQEGDLDNTCTTFIETIDVRVCQGEYDASLTKAWDDWDAIHKSENDDPKDFPVEQCYLVFVLAHGGKDLESFVLSNFEEAQSLLVQVAAALAVAEAAYEFEHRDLHWGNILITRTRDETVKFVLEGRQMWAKTFGLSISIIDFTLSRINTGGAIHYLDLSNDPGLFEGPKGCKQSETYRMMKEVTGECWEGSFLKTNVLWLQYLVDILLSKKSFSRTTGEARCLRSLKKQLGSYGSAKEAIADPFFSSLLLDHDITQKTED</sequence>
<keyword evidence="9" id="KW-0418">Kinase</keyword>
<dbReference type="AlphaFoldDB" id="A0AA41VVC9"/>
<evidence type="ECO:0000256" key="1">
    <source>
        <dbReference type="ARBA" id="ARBA00004286"/>
    </source>
</evidence>
<dbReference type="PROSITE" id="PS50011">
    <property type="entry name" value="PROTEIN_KINASE_DOM"/>
    <property type="match status" value="1"/>
</dbReference>
<reference evidence="14" key="1">
    <citation type="submission" date="2022-03" db="EMBL/GenBank/DDBJ databases">
        <title>A functionally conserved STORR gene fusion in Papaver species that diverged 16.8 million years ago.</title>
        <authorList>
            <person name="Catania T."/>
        </authorList>
    </citation>
    <scope>NUCLEOTIDE SEQUENCE</scope>
    <source>
        <strain evidence="14">S-191538</strain>
    </source>
</reference>
<dbReference type="Gene3D" id="3.30.200.20">
    <property type="entry name" value="Phosphorylase Kinase, domain 1"/>
    <property type="match status" value="1"/>
</dbReference>
<dbReference type="Pfam" id="PF12330">
    <property type="entry name" value="Haspin_kinase"/>
    <property type="match status" value="1"/>
</dbReference>
<keyword evidence="7" id="KW-0808">Transferase</keyword>
<dbReference type="GO" id="GO:0005634">
    <property type="term" value="C:nucleus"/>
    <property type="evidence" value="ECO:0007669"/>
    <property type="project" value="TreeGrafter"/>
</dbReference>
<dbReference type="SMART" id="SM01331">
    <property type="entry name" value="DUF3635"/>
    <property type="match status" value="1"/>
</dbReference>
<gene>
    <name evidence="14" type="ORF">MKW94_010815</name>
</gene>
<evidence type="ECO:0000256" key="7">
    <source>
        <dbReference type="ARBA" id="ARBA00022679"/>
    </source>
</evidence>
<evidence type="ECO:0000313" key="14">
    <source>
        <dbReference type="EMBL" id="MCL7048107.1"/>
    </source>
</evidence>
<evidence type="ECO:0000256" key="12">
    <source>
        <dbReference type="ARBA" id="ARBA00048679"/>
    </source>
</evidence>
<evidence type="ECO:0000256" key="4">
    <source>
        <dbReference type="ARBA" id="ARBA00022454"/>
    </source>
</evidence>
<dbReference type="PANTHER" id="PTHR24419">
    <property type="entry name" value="INTERLEUKIN-1 RECEPTOR-ASSOCIATED KINASE"/>
    <property type="match status" value="1"/>
</dbReference>
<evidence type="ECO:0000256" key="8">
    <source>
        <dbReference type="ARBA" id="ARBA00022741"/>
    </source>
</evidence>
<accession>A0AA41VVC9</accession>
<dbReference type="GO" id="GO:0035556">
    <property type="term" value="P:intracellular signal transduction"/>
    <property type="evidence" value="ECO:0007669"/>
    <property type="project" value="TreeGrafter"/>
</dbReference>
<proteinExistence type="predicted"/>
<keyword evidence="4" id="KW-0158">Chromosome</keyword>
<dbReference type="FunFam" id="1.10.510.10:FF:000401">
    <property type="entry name" value="serine/threonine-protein kinase haspin"/>
    <property type="match status" value="1"/>
</dbReference>
<dbReference type="InterPro" id="IPR024604">
    <property type="entry name" value="GSG2_C"/>
</dbReference>
<comment type="catalytic activity">
    <reaction evidence="12">
        <text>L-seryl-[protein] + ATP = O-phospho-L-seryl-[protein] + ADP + H(+)</text>
        <dbReference type="Rhea" id="RHEA:17989"/>
        <dbReference type="Rhea" id="RHEA-COMP:9863"/>
        <dbReference type="Rhea" id="RHEA-COMP:11604"/>
        <dbReference type="ChEBI" id="CHEBI:15378"/>
        <dbReference type="ChEBI" id="CHEBI:29999"/>
        <dbReference type="ChEBI" id="CHEBI:30616"/>
        <dbReference type="ChEBI" id="CHEBI:83421"/>
        <dbReference type="ChEBI" id="CHEBI:456216"/>
        <dbReference type="EC" id="2.7.11.1"/>
    </reaction>
</comment>
<dbReference type="PANTHER" id="PTHR24419:SF18">
    <property type="entry name" value="SERINE_THREONINE-PROTEIN KINASE HASPIN"/>
    <property type="match status" value="1"/>
</dbReference>
<comment type="catalytic activity">
    <reaction evidence="11">
        <text>L-threonyl-[protein] + ATP = O-phospho-L-threonyl-[protein] + ADP + H(+)</text>
        <dbReference type="Rhea" id="RHEA:46608"/>
        <dbReference type="Rhea" id="RHEA-COMP:11060"/>
        <dbReference type="Rhea" id="RHEA-COMP:11605"/>
        <dbReference type="ChEBI" id="CHEBI:15378"/>
        <dbReference type="ChEBI" id="CHEBI:30013"/>
        <dbReference type="ChEBI" id="CHEBI:30616"/>
        <dbReference type="ChEBI" id="CHEBI:61977"/>
        <dbReference type="ChEBI" id="CHEBI:456216"/>
        <dbReference type="EC" id="2.7.11.1"/>
    </reaction>
</comment>
<dbReference type="EMBL" id="JAJJMA010300958">
    <property type="protein sequence ID" value="MCL7048107.1"/>
    <property type="molecule type" value="Genomic_DNA"/>
</dbReference>
<dbReference type="Proteomes" id="UP001177140">
    <property type="component" value="Unassembled WGS sequence"/>
</dbReference>
<evidence type="ECO:0000256" key="2">
    <source>
        <dbReference type="ARBA" id="ARBA00004496"/>
    </source>
</evidence>
<feature type="domain" description="Protein kinase" evidence="13">
    <location>
        <begin position="300"/>
        <end position="619"/>
    </location>
</feature>
<dbReference type="SUPFAM" id="SSF56112">
    <property type="entry name" value="Protein kinase-like (PK-like)"/>
    <property type="match status" value="1"/>
</dbReference>
<evidence type="ECO:0000256" key="11">
    <source>
        <dbReference type="ARBA" id="ARBA00047899"/>
    </source>
</evidence>
<keyword evidence="10" id="KW-0067">ATP-binding</keyword>
<evidence type="ECO:0000256" key="6">
    <source>
        <dbReference type="ARBA" id="ARBA00022527"/>
    </source>
</evidence>
<evidence type="ECO:0000313" key="15">
    <source>
        <dbReference type="Proteomes" id="UP001177140"/>
    </source>
</evidence>
<dbReference type="GO" id="GO:0072354">
    <property type="term" value="F:histone H3T3 kinase activity"/>
    <property type="evidence" value="ECO:0007669"/>
    <property type="project" value="TreeGrafter"/>
</dbReference>
<evidence type="ECO:0000256" key="5">
    <source>
        <dbReference type="ARBA" id="ARBA00022490"/>
    </source>
</evidence>
<dbReference type="GO" id="GO:0005694">
    <property type="term" value="C:chromosome"/>
    <property type="evidence" value="ECO:0007669"/>
    <property type="project" value="UniProtKB-SubCell"/>
</dbReference>
<keyword evidence="8" id="KW-0547">Nucleotide-binding</keyword>
<dbReference type="InterPro" id="IPR011009">
    <property type="entry name" value="Kinase-like_dom_sf"/>
</dbReference>
<name>A0AA41VVC9_PAPNU</name>
<dbReference type="Gene3D" id="1.10.510.10">
    <property type="entry name" value="Transferase(Phosphotransferase) domain 1"/>
    <property type="match status" value="1"/>
</dbReference>
<organism evidence="14 15">
    <name type="scientific">Papaver nudicaule</name>
    <name type="common">Iceland poppy</name>
    <dbReference type="NCBI Taxonomy" id="74823"/>
    <lineage>
        <taxon>Eukaryota</taxon>
        <taxon>Viridiplantae</taxon>
        <taxon>Streptophyta</taxon>
        <taxon>Embryophyta</taxon>
        <taxon>Tracheophyta</taxon>
        <taxon>Spermatophyta</taxon>
        <taxon>Magnoliopsida</taxon>
        <taxon>Ranunculales</taxon>
        <taxon>Papaveraceae</taxon>
        <taxon>Papaveroideae</taxon>
        <taxon>Papaver</taxon>
    </lineage>
</organism>
<dbReference type="InterPro" id="IPR000719">
    <property type="entry name" value="Prot_kinase_dom"/>
</dbReference>
<dbReference type="FunFam" id="3.30.200.20:FF:000605">
    <property type="entry name" value="Serine/threonine-protein kinase haspin-like protein"/>
    <property type="match status" value="1"/>
</dbReference>
<comment type="subcellular location">
    <subcellularLocation>
        <location evidence="1">Chromosome</location>
    </subcellularLocation>
    <subcellularLocation>
        <location evidence="2">Cytoplasm</location>
    </subcellularLocation>
</comment>
<keyword evidence="5" id="KW-0963">Cytoplasm</keyword>
<evidence type="ECO:0000256" key="10">
    <source>
        <dbReference type="ARBA" id="ARBA00022840"/>
    </source>
</evidence>
<evidence type="ECO:0000256" key="9">
    <source>
        <dbReference type="ARBA" id="ARBA00022777"/>
    </source>
</evidence>